<accession>A0ABR1AYL0</accession>
<keyword evidence="2" id="KW-1185">Reference proteome</keyword>
<organism evidence="1 2">
    <name type="scientific">Polyplax serrata</name>
    <name type="common">Common mouse louse</name>
    <dbReference type="NCBI Taxonomy" id="468196"/>
    <lineage>
        <taxon>Eukaryota</taxon>
        <taxon>Metazoa</taxon>
        <taxon>Ecdysozoa</taxon>
        <taxon>Arthropoda</taxon>
        <taxon>Hexapoda</taxon>
        <taxon>Insecta</taxon>
        <taxon>Pterygota</taxon>
        <taxon>Neoptera</taxon>
        <taxon>Paraneoptera</taxon>
        <taxon>Psocodea</taxon>
        <taxon>Troctomorpha</taxon>
        <taxon>Phthiraptera</taxon>
        <taxon>Anoplura</taxon>
        <taxon>Polyplacidae</taxon>
        <taxon>Polyplax</taxon>
    </lineage>
</organism>
<evidence type="ECO:0000313" key="1">
    <source>
        <dbReference type="EMBL" id="KAK6631438.1"/>
    </source>
</evidence>
<gene>
    <name evidence="1" type="ORF">RUM44_005965</name>
</gene>
<sequence length="110" mass="12593">MSELDNLVCISRIAFSCLMRGGHHNVGQYIRRGIRDIRGPEVRWNDVPFVWMRIGQSSNTSVKQKQLAKVISNWVTITETKLNAALFSSFLLLTIFLEKKTDRPLYAVVP</sequence>
<name>A0ABR1AYL0_POLSC</name>
<reference evidence="1 2" key="1">
    <citation type="submission" date="2023-09" db="EMBL/GenBank/DDBJ databases">
        <title>Genomes of two closely related lineages of the louse Polyplax serrata with different host specificities.</title>
        <authorList>
            <person name="Martinu J."/>
            <person name="Tarabai H."/>
            <person name="Stefka J."/>
            <person name="Hypsa V."/>
        </authorList>
    </citation>
    <scope>NUCLEOTIDE SEQUENCE [LARGE SCALE GENOMIC DNA]</scope>
    <source>
        <strain evidence="1">98ZLc_SE</strain>
    </source>
</reference>
<proteinExistence type="predicted"/>
<protein>
    <submittedName>
        <fullName evidence="1">Uncharacterized protein</fullName>
    </submittedName>
</protein>
<dbReference type="Proteomes" id="UP001359485">
    <property type="component" value="Unassembled WGS sequence"/>
</dbReference>
<comment type="caution">
    <text evidence="1">The sequence shown here is derived from an EMBL/GenBank/DDBJ whole genome shotgun (WGS) entry which is preliminary data.</text>
</comment>
<dbReference type="EMBL" id="JAWJWF010000006">
    <property type="protein sequence ID" value="KAK6631438.1"/>
    <property type="molecule type" value="Genomic_DNA"/>
</dbReference>
<evidence type="ECO:0000313" key="2">
    <source>
        <dbReference type="Proteomes" id="UP001359485"/>
    </source>
</evidence>